<comment type="caution">
    <text evidence="1">The sequence shown here is derived from an EMBL/GenBank/DDBJ whole genome shotgun (WGS) entry which is preliminary data.</text>
</comment>
<gene>
    <name evidence="1" type="ORF">ASZ90_008146</name>
</gene>
<name>A0A0W8FMC5_9ZZZZ</name>
<protein>
    <submittedName>
        <fullName evidence="1">Uncharacterized protein</fullName>
    </submittedName>
</protein>
<organism evidence="1">
    <name type="scientific">hydrocarbon metagenome</name>
    <dbReference type="NCBI Taxonomy" id="938273"/>
    <lineage>
        <taxon>unclassified sequences</taxon>
        <taxon>metagenomes</taxon>
        <taxon>ecological metagenomes</taxon>
    </lineage>
</organism>
<dbReference type="EMBL" id="LNQE01000989">
    <property type="protein sequence ID" value="KUG22072.1"/>
    <property type="molecule type" value="Genomic_DNA"/>
</dbReference>
<sequence>MILMRASLESCMDVILYYVLNKRIKQRRTCIRKFSNKVAGTNPLHL</sequence>
<proteinExistence type="predicted"/>
<evidence type="ECO:0000313" key="1">
    <source>
        <dbReference type="EMBL" id="KUG22072.1"/>
    </source>
</evidence>
<reference evidence="1" key="1">
    <citation type="journal article" date="2015" name="Proc. Natl. Acad. Sci. U.S.A.">
        <title>Networks of energetic and metabolic interactions define dynamics in microbial communities.</title>
        <authorList>
            <person name="Embree M."/>
            <person name="Liu J.K."/>
            <person name="Al-Bassam M.M."/>
            <person name="Zengler K."/>
        </authorList>
    </citation>
    <scope>NUCLEOTIDE SEQUENCE</scope>
</reference>
<dbReference type="AlphaFoldDB" id="A0A0W8FMC5"/>
<accession>A0A0W8FMC5</accession>